<feature type="compositionally biased region" description="Acidic residues" evidence="1">
    <location>
        <begin position="90"/>
        <end position="119"/>
    </location>
</feature>
<evidence type="ECO:0000313" key="3">
    <source>
        <dbReference type="Proteomes" id="UP000199199"/>
    </source>
</evidence>
<feature type="compositionally biased region" description="Acidic residues" evidence="1">
    <location>
        <begin position="126"/>
        <end position="158"/>
    </location>
</feature>
<dbReference type="SUPFAM" id="SSF48371">
    <property type="entry name" value="ARM repeat"/>
    <property type="match status" value="1"/>
</dbReference>
<dbReference type="Gene3D" id="1.10.287.1490">
    <property type="match status" value="1"/>
</dbReference>
<dbReference type="OrthoDB" id="293146at2157"/>
<gene>
    <name evidence="2" type="ORF">SAMN04488556_2421</name>
</gene>
<dbReference type="InterPro" id="IPR011989">
    <property type="entry name" value="ARM-like"/>
</dbReference>
<dbReference type="Pfam" id="PF13646">
    <property type="entry name" value="HEAT_2"/>
    <property type="match status" value="1"/>
</dbReference>
<accession>A0A1I6S4L8</accession>
<reference evidence="3" key="1">
    <citation type="submission" date="2016-10" db="EMBL/GenBank/DDBJ databases">
        <authorList>
            <person name="Varghese N."/>
            <person name="Submissions S."/>
        </authorList>
    </citation>
    <scope>NUCLEOTIDE SEQUENCE [LARGE SCALE GENOMIC DNA]</scope>
    <source>
        <strain evidence="3">DSM 22427</strain>
    </source>
</reference>
<protein>
    <submittedName>
        <fullName evidence="2">HEAT repeat-containing protein</fullName>
    </submittedName>
</protein>
<evidence type="ECO:0000313" key="2">
    <source>
        <dbReference type="EMBL" id="SFS71929.1"/>
    </source>
</evidence>
<dbReference type="InterPro" id="IPR016024">
    <property type="entry name" value="ARM-type_fold"/>
</dbReference>
<dbReference type="Proteomes" id="UP000199199">
    <property type="component" value="Unassembled WGS sequence"/>
</dbReference>
<sequence>MSDEDAPDSEQTQDLEERADEIREEFASIEAEFGPIRDDLDPIRDEIEPVHDTLAAAETEDDLDDVEAELEPVRSDLEDVREAFDAVREEFDEIELPEPETDEDDEEEEASDGEDDDAPDGPIAELEAEQEALEEKLDDLEGEIEDLEDEVDDIQSDVDDQRGPYATDVIDEVESAKGDLESTRWTEEGEEELREAVEETLEDSNAVLGTSVSISADEPLLDALVDALERLEAEIEAAELDPDEDAEDIASLLEITDVLQSGVDDATAWDDLQVREQLRREGFYDVLDHVKDFPPEWHALKVHEKRGNADMILLALESLGSDFMEEHCLESLERMGPEEATEPMLQRANRRDTTAMSILGKIGNDDEDVVETLLEYVDSNPQLQRPAMRALGEVGSEEAVQPIANQLVAEEAAVRSSAARALGLIGDTRAIEPLAERIDEDDEDTVRASAVWALTQIGTERALEVAADAAGDRAYLVQAEAEKADFEPAA</sequence>
<organism evidence="2 3">
    <name type="scientific">Halostagnicola kamekurae</name>
    <dbReference type="NCBI Taxonomy" id="619731"/>
    <lineage>
        <taxon>Archaea</taxon>
        <taxon>Methanobacteriati</taxon>
        <taxon>Methanobacteriota</taxon>
        <taxon>Stenosarchaea group</taxon>
        <taxon>Halobacteria</taxon>
        <taxon>Halobacteriales</taxon>
        <taxon>Natrialbaceae</taxon>
        <taxon>Halostagnicola</taxon>
    </lineage>
</organism>
<keyword evidence="3" id="KW-1185">Reference proteome</keyword>
<dbReference type="EMBL" id="FOZS01000002">
    <property type="protein sequence ID" value="SFS71929.1"/>
    <property type="molecule type" value="Genomic_DNA"/>
</dbReference>
<dbReference type="Gene3D" id="1.25.10.10">
    <property type="entry name" value="Leucine-rich Repeat Variant"/>
    <property type="match status" value="1"/>
</dbReference>
<dbReference type="GO" id="GO:0016491">
    <property type="term" value="F:oxidoreductase activity"/>
    <property type="evidence" value="ECO:0007669"/>
    <property type="project" value="TreeGrafter"/>
</dbReference>
<proteinExistence type="predicted"/>
<dbReference type="PANTHER" id="PTHR12697">
    <property type="entry name" value="PBS LYASE HEAT-LIKE PROTEIN"/>
    <property type="match status" value="1"/>
</dbReference>
<feature type="compositionally biased region" description="Acidic residues" evidence="1">
    <location>
        <begin position="1"/>
        <end position="19"/>
    </location>
</feature>
<feature type="region of interest" description="Disordered" evidence="1">
    <location>
        <begin position="1"/>
        <end position="49"/>
    </location>
</feature>
<name>A0A1I6S4L8_9EURY</name>
<dbReference type="InterPro" id="IPR004155">
    <property type="entry name" value="PBS_lyase_HEAT"/>
</dbReference>
<dbReference type="SMART" id="SM00567">
    <property type="entry name" value="EZ_HEAT"/>
    <property type="match status" value="4"/>
</dbReference>
<dbReference type="AlphaFoldDB" id="A0A1I6S4L8"/>
<dbReference type="RefSeq" id="WP_092904885.1">
    <property type="nucleotide sequence ID" value="NZ_FOZS01000002.1"/>
</dbReference>
<feature type="compositionally biased region" description="Basic and acidic residues" evidence="1">
    <location>
        <begin position="35"/>
        <end position="49"/>
    </location>
</feature>
<dbReference type="PANTHER" id="PTHR12697:SF5">
    <property type="entry name" value="DEOXYHYPUSINE HYDROXYLASE"/>
    <property type="match status" value="1"/>
</dbReference>
<evidence type="ECO:0000256" key="1">
    <source>
        <dbReference type="SAM" id="MobiDB-lite"/>
    </source>
</evidence>
<feature type="region of interest" description="Disordered" evidence="1">
    <location>
        <begin position="86"/>
        <end position="167"/>
    </location>
</feature>